<evidence type="ECO:0000313" key="4">
    <source>
        <dbReference type="EMBL" id="TQJ08269.1"/>
    </source>
</evidence>
<evidence type="ECO:0000256" key="2">
    <source>
        <dbReference type="SAM" id="MobiDB-lite"/>
    </source>
</evidence>
<dbReference type="Pfam" id="PF00857">
    <property type="entry name" value="Isochorismatase"/>
    <property type="match status" value="1"/>
</dbReference>
<dbReference type="SUPFAM" id="SSF52499">
    <property type="entry name" value="Isochorismatase-like hydrolases"/>
    <property type="match status" value="1"/>
</dbReference>
<keyword evidence="1 4" id="KW-0378">Hydrolase</keyword>
<evidence type="ECO:0000313" key="5">
    <source>
        <dbReference type="Proteomes" id="UP000317893"/>
    </source>
</evidence>
<reference evidence="4 5" key="1">
    <citation type="submission" date="2019-06" db="EMBL/GenBank/DDBJ databases">
        <title>Sequencing the genomes of 1000 actinobacteria strains.</title>
        <authorList>
            <person name="Klenk H.-P."/>
        </authorList>
    </citation>
    <scope>NUCLEOTIDE SEQUENCE [LARGE SCALE GENOMIC DNA]</scope>
    <source>
        <strain evidence="4 5">DSM 18607</strain>
    </source>
</reference>
<dbReference type="InterPro" id="IPR036380">
    <property type="entry name" value="Isochorismatase-like_sf"/>
</dbReference>
<evidence type="ECO:0000256" key="1">
    <source>
        <dbReference type="ARBA" id="ARBA00022801"/>
    </source>
</evidence>
<dbReference type="RefSeq" id="WP_211355951.1">
    <property type="nucleotide sequence ID" value="NZ_BAAAPR010000002.1"/>
</dbReference>
<evidence type="ECO:0000259" key="3">
    <source>
        <dbReference type="Pfam" id="PF00857"/>
    </source>
</evidence>
<accession>A0A542DYY7</accession>
<dbReference type="AlphaFoldDB" id="A0A542DYY7"/>
<dbReference type="PANTHER" id="PTHR43540:SF1">
    <property type="entry name" value="ISOCHORISMATASE HYDROLASE"/>
    <property type="match status" value="1"/>
</dbReference>
<feature type="domain" description="Isochorismatase-like" evidence="3">
    <location>
        <begin position="29"/>
        <end position="208"/>
    </location>
</feature>
<name>A0A542DYY7_9MICO</name>
<sequence>MTPGPPAPGTPGPHGPAFSGRVGWGERPALLVVDLCRAYTDPDGPFALPGADGVVEANRRLVEAARAAGVPVVWTLVRYAADLADGGHFVRKVPALAAFAVDADGGWGAPTLAPADAEVVVTKQYASAFTGRTADGEGLTAWLRARGVDTLLLTGVSTSGCVRASATDALTHGLRPLVVADACGDRSEDLHAQNLRDLDAKYADVVGLDEALEHLAALPGRPLP</sequence>
<organism evidence="4 5">
    <name type="scientific">Lapillicoccus jejuensis</name>
    <dbReference type="NCBI Taxonomy" id="402171"/>
    <lineage>
        <taxon>Bacteria</taxon>
        <taxon>Bacillati</taxon>
        <taxon>Actinomycetota</taxon>
        <taxon>Actinomycetes</taxon>
        <taxon>Micrococcales</taxon>
        <taxon>Intrasporangiaceae</taxon>
        <taxon>Lapillicoccus</taxon>
    </lineage>
</organism>
<proteinExistence type="predicted"/>
<feature type="region of interest" description="Disordered" evidence="2">
    <location>
        <begin position="1"/>
        <end position="20"/>
    </location>
</feature>
<dbReference type="EMBL" id="VFMN01000001">
    <property type="protein sequence ID" value="TQJ08269.1"/>
    <property type="molecule type" value="Genomic_DNA"/>
</dbReference>
<gene>
    <name evidence="4" type="ORF">FB458_1353</name>
</gene>
<keyword evidence="5" id="KW-1185">Reference proteome</keyword>
<dbReference type="Gene3D" id="3.40.50.850">
    <property type="entry name" value="Isochorismatase-like"/>
    <property type="match status" value="1"/>
</dbReference>
<comment type="caution">
    <text evidence="4">The sequence shown here is derived from an EMBL/GenBank/DDBJ whole genome shotgun (WGS) entry which is preliminary data.</text>
</comment>
<dbReference type="Proteomes" id="UP000317893">
    <property type="component" value="Unassembled WGS sequence"/>
</dbReference>
<dbReference type="PANTHER" id="PTHR43540">
    <property type="entry name" value="PEROXYUREIDOACRYLATE/UREIDOACRYLATE AMIDOHYDROLASE-RELATED"/>
    <property type="match status" value="1"/>
</dbReference>
<dbReference type="InterPro" id="IPR050272">
    <property type="entry name" value="Isochorismatase-like_hydrls"/>
</dbReference>
<feature type="compositionally biased region" description="Pro residues" evidence="2">
    <location>
        <begin position="1"/>
        <end position="14"/>
    </location>
</feature>
<protein>
    <submittedName>
        <fullName evidence="4">Maleamate amidohydrolase</fullName>
    </submittedName>
</protein>
<dbReference type="InterPro" id="IPR000868">
    <property type="entry name" value="Isochorismatase-like_dom"/>
</dbReference>
<dbReference type="GO" id="GO:0016787">
    <property type="term" value="F:hydrolase activity"/>
    <property type="evidence" value="ECO:0007669"/>
    <property type="project" value="UniProtKB-KW"/>
</dbReference>